<comment type="caution">
    <text evidence="3">The sequence shown here is derived from an EMBL/GenBank/DDBJ whole genome shotgun (WGS) entry which is preliminary data.</text>
</comment>
<dbReference type="PANTHER" id="PTHR12161:SF44">
    <property type="entry name" value="REGULATOR OF VPS4 ACTIVITY IN THE MVB PATHWAY PROTEIN"/>
    <property type="match status" value="1"/>
</dbReference>
<dbReference type="InterPro" id="IPR042277">
    <property type="entry name" value="IST1-like"/>
</dbReference>
<accession>A0AA41SIZ5</accession>
<proteinExistence type="inferred from homology"/>
<evidence type="ECO:0000256" key="1">
    <source>
        <dbReference type="ARBA" id="ARBA00005536"/>
    </source>
</evidence>
<keyword evidence="2" id="KW-0175">Coiled coil</keyword>
<comment type="similarity">
    <text evidence="1">Belongs to the IST1 family.</text>
</comment>
<evidence type="ECO:0008006" key="5">
    <source>
        <dbReference type="Google" id="ProtNLM"/>
    </source>
</evidence>
<dbReference type="AlphaFoldDB" id="A0AA41SIZ5"/>
<dbReference type="PANTHER" id="PTHR12161">
    <property type="entry name" value="IST1 FAMILY MEMBER"/>
    <property type="match status" value="1"/>
</dbReference>
<sequence>MNLCCIFCGWRKASKCKKLIEELRERIEESKKRRDSIITHLSAAILQLLKNSQDQNAWNEVSAYELLDHLCECIMSKLPDIRRSRDCPIDINEAASSLIYASARCGDLPELPKLRKLFGERYGKGFETAAVELLPGNLVNRCLIQKLSVVSVSEVDELFGLMKEEATENYCPEMETDIIDCGENIIGDSNSAGLCELSPEELRFEEMECNFQSQKTNASSRELYTRETSPDDSEAKFVATIRELGSRCSCDLCTAIF</sequence>
<feature type="coiled-coil region" evidence="2">
    <location>
        <begin position="13"/>
        <end position="40"/>
    </location>
</feature>
<protein>
    <recommendedName>
        <fullName evidence="5">IST1-like protein</fullName>
    </recommendedName>
</protein>
<evidence type="ECO:0000313" key="4">
    <source>
        <dbReference type="Proteomes" id="UP001177140"/>
    </source>
</evidence>
<keyword evidence="4" id="KW-1185">Reference proteome</keyword>
<evidence type="ECO:0000313" key="3">
    <source>
        <dbReference type="EMBL" id="MCL7035318.1"/>
    </source>
</evidence>
<dbReference type="Pfam" id="PF03398">
    <property type="entry name" value="Ist1"/>
    <property type="match status" value="1"/>
</dbReference>
<gene>
    <name evidence="3" type="ORF">MKW94_005222</name>
</gene>
<organism evidence="3 4">
    <name type="scientific">Papaver nudicaule</name>
    <name type="common">Iceland poppy</name>
    <dbReference type="NCBI Taxonomy" id="74823"/>
    <lineage>
        <taxon>Eukaryota</taxon>
        <taxon>Viridiplantae</taxon>
        <taxon>Streptophyta</taxon>
        <taxon>Embryophyta</taxon>
        <taxon>Tracheophyta</taxon>
        <taxon>Spermatophyta</taxon>
        <taxon>Magnoliopsida</taxon>
        <taxon>Ranunculales</taxon>
        <taxon>Papaveraceae</taxon>
        <taxon>Papaveroideae</taxon>
        <taxon>Papaver</taxon>
    </lineage>
</organism>
<dbReference type="GO" id="GO:0015031">
    <property type="term" value="P:protein transport"/>
    <property type="evidence" value="ECO:0007669"/>
    <property type="project" value="InterPro"/>
</dbReference>
<name>A0AA41SIZ5_PAPNU</name>
<reference evidence="3" key="1">
    <citation type="submission" date="2022-03" db="EMBL/GenBank/DDBJ databases">
        <title>A functionally conserved STORR gene fusion in Papaver species that diverged 16.8 million years ago.</title>
        <authorList>
            <person name="Catania T."/>
        </authorList>
    </citation>
    <scope>NUCLEOTIDE SEQUENCE</scope>
    <source>
        <strain evidence="3">S-191538</strain>
    </source>
</reference>
<dbReference type="InterPro" id="IPR005061">
    <property type="entry name" value="Ist1"/>
</dbReference>
<dbReference type="Gene3D" id="1.20.1260.60">
    <property type="entry name" value="Vacuolar protein sorting-associated protein Ist1"/>
    <property type="match status" value="1"/>
</dbReference>
<dbReference type="Proteomes" id="UP001177140">
    <property type="component" value="Unassembled WGS sequence"/>
</dbReference>
<evidence type="ECO:0000256" key="2">
    <source>
        <dbReference type="SAM" id="Coils"/>
    </source>
</evidence>
<dbReference type="EMBL" id="JAJJMA010155495">
    <property type="protein sequence ID" value="MCL7035318.1"/>
    <property type="molecule type" value="Genomic_DNA"/>
</dbReference>